<accession>A0A4D6LPI1</accession>
<dbReference type="Gramene" id="Vigun02g040200.1.v1.2">
    <property type="protein sequence ID" value="Vigun02g040200.1.v1.2"/>
    <property type="gene ID" value="Vigun02g040200.v1.2"/>
</dbReference>
<evidence type="ECO:0000256" key="1">
    <source>
        <dbReference type="ARBA" id="ARBA00005536"/>
    </source>
</evidence>
<dbReference type="InterPro" id="IPR005061">
    <property type="entry name" value="Ist1"/>
</dbReference>
<dbReference type="AlphaFoldDB" id="A0A4D6LPI1"/>
<keyword evidence="4" id="KW-1185">Reference proteome</keyword>
<name>A0A4D6LPI1_VIGUN</name>
<reference evidence="3 4" key="1">
    <citation type="submission" date="2019-04" db="EMBL/GenBank/DDBJ databases">
        <title>An improved genome assembly and genetic linkage map for asparagus bean, Vigna unguiculata ssp. sesquipedialis.</title>
        <authorList>
            <person name="Xia Q."/>
            <person name="Zhang R."/>
            <person name="Dong Y."/>
        </authorList>
    </citation>
    <scope>NUCLEOTIDE SEQUENCE [LARGE SCALE GENOMIC DNA]</scope>
    <source>
        <tissue evidence="3">Leaf</tissue>
    </source>
</reference>
<dbReference type="InterPro" id="IPR042277">
    <property type="entry name" value="IST1-like"/>
</dbReference>
<dbReference type="Proteomes" id="UP000501690">
    <property type="component" value="Linkage Group LG4"/>
</dbReference>
<dbReference type="EMBL" id="CP039348">
    <property type="protein sequence ID" value="QCD90295.1"/>
    <property type="molecule type" value="Genomic_DNA"/>
</dbReference>
<organism evidence="3 4">
    <name type="scientific">Vigna unguiculata</name>
    <name type="common">Cowpea</name>
    <dbReference type="NCBI Taxonomy" id="3917"/>
    <lineage>
        <taxon>Eukaryota</taxon>
        <taxon>Viridiplantae</taxon>
        <taxon>Streptophyta</taxon>
        <taxon>Embryophyta</taxon>
        <taxon>Tracheophyta</taxon>
        <taxon>Spermatophyta</taxon>
        <taxon>Magnoliopsida</taxon>
        <taxon>eudicotyledons</taxon>
        <taxon>Gunneridae</taxon>
        <taxon>Pentapetalae</taxon>
        <taxon>rosids</taxon>
        <taxon>fabids</taxon>
        <taxon>Fabales</taxon>
        <taxon>Fabaceae</taxon>
        <taxon>Papilionoideae</taxon>
        <taxon>50 kb inversion clade</taxon>
        <taxon>NPAAA clade</taxon>
        <taxon>indigoferoid/millettioid clade</taxon>
        <taxon>Phaseoleae</taxon>
        <taxon>Vigna</taxon>
    </lineage>
</organism>
<feature type="region of interest" description="Disordered" evidence="2">
    <location>
        <begin position="396"/>
        <end position="418"/>
    </location>
</feature>
<sequence>MGKKLDALLGRTFKATKFKAIANLAISRLAVLKNQRQARLRHARSDVLELLQLGHLERASLRVEHVIKDQNMLDVYDRIEGYCNLLIERIHLIEQERECPEELKEAASGLLYAASRCGDFPEIQEIRAVLTSRFGKEFAARSIELRNNCGVHPQMIQKLSTRMPSLESRMKVLKDIASENGIVLQLEETSVSVEAQSAVELQNQLGPEKEEENESILPSRGKNEELTDSFKGRKKYKDVADAAQAAFESAAYAAAAARAAVELSRSQSHDPDDHDSPGPQTRKVEDGQDNAKHQMEKEIFSETQGEDFNKDIDELKGSKDFISRNSTDKVLMGTNASVDAEIEGDPFKEEVVFDDSDDETDNNQNKNESSEKTSSGYGAGIDVNSGSRKLVLNTVSESKMQGVPQLDLHKRPISVRSR</sequence>
<evidence type="ECO:0000256" key="2">
    <source>
        <dbReference type="SAM" id="MobiDB-lite"/>
    </source>
</evidence>
<feature type="region of interest" description="Disordered" evidence="2">
    <location>
        <begin position="262"/>
        <end position="294"/>
    </location>
</feature>
<dbReference type="PANTHER" id="PTHR12161">
    <property type="entry name" value="IST1 FAMILY MEMBER"/>
    <property type="match status" value="1"/>
</dbReference>
<dbReference type="PANTHER" id="PTHR12161:SF16">
    <property type="entry name" value="REGULATOR OF VPS4 ACTIVITY IN THE MVB PATHWAY PROTEIN"/>
    <property type="match status" value="1"/>
</dbReference>
<protein>
    <submittedName>
        <fullName evidence="3">DNA mismatch repair protein MSH2</fullName>
    </submittedName>
</protein>
<evidence type="ECO:0000313" key="3">
    <source>
        <dbReference type="EMBL" id="QCD90295.1"/>
    </source>
</evidence>
<dbReference type="GO" id="GO:0006979">
    <property type="term" value="P:response to oxidative stress"/>
    <property type="evidence" value="ECO:0007669"/>
    <property type="project" value="EnsemblPlants"/>
</dbReference>
<gene>
    <name evidence="3" type="ORF">DEO72_LG4g1250</name>
</gene>
<dbReference type="FunFam" id="1.20.1260.60:FF:000002">
    <property type="entry name" value="Vacuolar protein sorting-associated protein IST1"/>
    <property type="match status" value="1"/>
</dbReference>
<feature type="compositionally biased region" description="Polar residues" evidence="2">
    <location>
        <begin position="362"/>
        <end position="376"/>
    </location>
</feature>
<evidence type="ECO:0000313" key="4">
    <source>
        <dbReference type="Proteomes" id="UP000501690"/>
    </source>
</evidence>
<dbReference type="Gene3D" id="1.20.1260.60">
    <property type="entry name" value="Vacuolar protein sorting-associated protein Ist1"/>
    <property type="match status" value="1"/>
</dbReference>
<dbReference type="OrthoDB" id="29853at2759"/>
<comment type="similarity">
    <text evidence="1">Belongs to the IST1 family.</text>
</comment>
<proteinExistence type="inferred from homology"/>
<feature type="compositionally biased region" description="Basic and acidic residues" evidence="2">
    <location>
        <begin position="267"/>
        <end position="294"/>
    </location>
</feature>
<dbReference type="GO" id="GO:0015031">
    <property type="term" value="P:protein transport"/>
    <property type="evidence" value="ECO:0007669"/>
    <property type="project" value="InterPro"/>
</dbReference>
<feature type="compositionally biased region" description="Acidic residues" evidence="2">
    <location>
        <begin position="352"/>
        <end position="361"/>
    </location>
</feature>
<feature type="region of interest" description="Disordered" evidence="2">
    <location>
        <begin position="337"/>
        <end position="384"/>
    </location>
</feature>
<feature type="region of interest" description="Disordered" evidence="2">
    <location>
        <begin position="201"/>
        <end position="229"/>
    </location>
</feature>
<dbReference type="Pfam" id="PF03398">
    <property type="entry name" value="Ist1"/>
    <property type="match status" value="1"/>
</dbReference>
<dbReference type="Gramene" id="Vigun02g040200.2.v1.2">
    <property type="protein sequence ID" value="Vigun02g040200.2.v1.2"/>
    <property type="gene ID" value="Vigun02g040200.v1.2"/>
</dbReference>